<organism evidence="1 2">
    <name type="scientific">Stylosanthes scabra</name>
    <dbReference type="NCBI Taxonomy" id="79078"/>
    <lineage>
        <taxon>Eukaryota</taxon>
        <taxon>Viridiplantae</taxon>
        <taxon>Streptophyta</taxon>
        <taxon>Embryophyta</taxon>
        <taxon>Tracheophyta</taxon>
        <taxon>Spermatophyta</taxon>
        <taxon>Magnoliopsida</taxon>
        <taxon>eudicotyledons</taxon>
        <taxon>Gunneridae</taxon>
        <taxon>Pentapetalae</taxon>
        <taxon>rosids</taxon>
        <taxon>fabids</taxon>
        <taxon>Fabales</taxon>
        <taxon>Fabaceae</taxon>
        <taxon>Papilionoideae</taxon>
        <taxon>50 kb inversion clade</taxon>
        <taxon>dalbergioids sensu lato</taxon>
        <taxon>Dalbergieae</taxon>
        <taxon>Pterocarpus clade</taxon>
        <taxon>Stylosanthes</taxon>
    </lineage>
</organism>
<name>A0ABU6US06_9FABA</name>
<sequence length="81" mass="9110">MGALQGALIDQGMGRFHTGVVVVCDPFFVGLEPMPTQRDPSLDVRIIIWCGFFVWEDCEEDVMAGNNGHQNVSDLRNKKWD</sequence>
<dbReference type="Proteomes" id="UP001341840">
    <property type="component" value="Unassembled WGS sequence"/>
</dbReference>
<proteinExistence type="predicted"/>
<comment type="caution">
    <text evidence="1">The sequence shown here is derived from an EMBL/GenBank/DDBJ whole genome shotgun (WGS) entry which is preliminary data.</text>
</comment>
<reference evidence="1 2" key="1">
    <citation type="journal article" date="2023" name="Plants (Basel)">
        <title>Bridging the Gap: Combining Genomics and Transcriptomics Approaches to Understand Stylosanthes scabra, an Orphan Legume from the Brazilian Caatinga.</title>
        <authorList>
            <person name="Ferreira-Neto J.R.C."/>
            <person name="da Silva M.D."/>
            <person name="Binneck E."/>
            <person name="de Melo N.F."/>
            <person name="da Silva R.H."/>
            <person name="de Melo A.L.T.M."/>
            <person name="Pandolfi V."/>
            <person name="Bustamante F.O."/>
            <person name="Brasileiro-Vidal A.C."/>
            <person name="Benko-Iseppon A.M."/>
        </authorList>
    </citation>
    <scope>NUCLEOTIDE SEQUENCE [LARGE SCALE GENOMIC DNA]</scope>
    <source>
        <tissue evidence="1">Leaves</tissue>
    </source>
</reference>
<protein>
    <submittedName>
        <fullName evidence="1">Uncharacterized protein</fullName>
    </submittedName>
</protein>
<dbReference type="EMBL" id="JASCZI010121756">
    <property type="protein sequence ID" value="MED6162866.1"/>
    <property type="molecule type" value="Genomic_DNA"/>
</dbReference>
<keyword evidence="2" id="KW-1185">Reference proteome</keyword>
<gene>
    <name evidence="1" type="ORF">PIB30_074495</name>
</gene>
<accession>A0ABU6US06</accession>
<evidence type="ECO:0000313" key="2">
    <source>
        <dbReference type="Proteomes" id="UP001341840"/>
    </source>
</evidence>
<evidence type="ECO:0000313" key="1">
    <source>
        <dbReference type="EMBL" id="MED6162866.1"/>
    </source>
</evidence>